<name>M3IRP7_LEPIT</name>
<reference evidence="1 2" key="1">
    <citation type="submission" date="2013-02" db="EMBL/GenBank/DDBJ databases">
        <authorList>
            <person name="Harkins D.M."/>
            <person name="Durkin A.S."/>
            <person name="Brinkac L.M."/>
            <person name="Haft D.H."/>
            <person name="Selengut J.D."/>
            <person name="Sanka R."/>
            <person name="DePew J."/>
            <person name="Purushe J."/>
            <person name="Tulsiani S.M."/>
            <person name="Graham G.C."/>
            <person name="Burns M.-A."/>
            <person name="Dohnt M.F."/>
            <person name="Smythe L.D."/>
            <person name="McKay D.B."/>
            <person name="Craig S.B."/>
            <person name="Vinetz J.M."/>
            <person name="Sutton G.G."/>
            <person name="Nierman W.C."/>
            <person name="Fouts D.E."/>
        </authorList>
    </citation>
    <scope>NUCLEOTIDE SEQUENCE [LARGE SCALE GENOMIC DNA]</scope>
    <source>
        <strain evidence="1 2">LT2050</strain>
    </source>
</reference>
<comment type="caution">
    <text evidence="1">The sequence shown here is derived from an EMBL/GenBank/DDBJ whole genome shotgun (WGS) entry which is preliminary data.</text>
</comment>
<evidence type="ECO:0000313" key="2">
    <source>
        <dbReference type="Proteomes" id="UP000011778"/>
    </source>
</evidence>
<dbReference type="PANTHER" id="PTHR11933">
    <property type="entry name" value="TRNA 5-METHYLAMINOMETHYL-2-THIOURIDYLATE -METHYLTRANSFERASE"/>
    <property type="match status" value="1"/>
</dbReference>
<dbReference type="Proteomes" id="UP000011778">
    <property type="component" value="Unassembled WGS sequence"/>
</dbReference>
<dbReference type="SUPFAM" id="SSF52402">
    <property type="entry name" value="Adenine nucleotide alpha hydrolases-like"/>
    <property type="match status" value="1"/>
</dbReference>
<dbReference type="GO" id="GO:0016740">
    <property type="term" value="F:transferase activity"/>
    <property type="evidence" value="ECO:0007669"/>
    <property type="project" value="UniProtKB-KW"/>
</dbReference>
<dbReference type="InterPro" id="IPR014729">
    <property type="entry name" value="Rossmann-like_a/b/a_fold"/>
</dbReference>
<dbReference type="PANTHER" id="PTHR11933:SF5">
    <property type="entry name" value="MITOCHONDRIAL TRNA-SPECIFIC 2-THIOURIDYLASE 1"/>
    <property type="match status" value="1"/>
</dbReference>
<organism evidence="1 2">
    <name type="scientific">Leptospira interrogans serovar Copenhageni str. LT2050</name>
    <dbReference type="NCBI Taxonomy" id="1001598"/>
    <lineage>
        <taxon>Bacteria</taxon>
        <taxon>Pseudomonadati</taxon>
        <taxon>Spirochaetota</taxon>
        <taxon>Spirochaetia</taxon>
        <taxon>Leptospirales</taxon>
        <taxon>Leptospiraceae</taxon>
        <taxon>Leptospira</taxon>
    </lineage>
</organism>
<dbReference type="EMBL" id="AFMD02000056">
    <property type="protein sequence ID" value="EMG23863.1"/>
    <property type="molecule type" value="Genomic_DNA"/>
</dbReference>
<dbReference type="GO" id="GO:0002143">
    <property type="term" value="P:tRNA wobble position uridine thiolation"/>
    <property type="evidence" value="ECO:0007669"/>
    <property type="project" value="TreeGrafter"/>
</dbReference>
<accession>M3IRP7</accession>
<protein>
    <submittedName>
        <fullName evidence="1">tRNA methyl transferase-like protein</fullName>
    </submittedName>
</protein>
<keyword evidence="1" id="KW-0808">Transferase</keyword>
<sequence length="61" mass="6466">MSKGKIIVAMSGGVDSAVTAGLLMEDGYEVIGVNLRTWEYEAPACDTTKKSCCSPDGYSRC</sequence>
<proteinExistence type="predicted"/>
<evidence type="ECO:0000313" key="1">
    <source>
        <dbReference type="EMBL" id="EMG23863.1"/>
    </source>
</evidence>
<dbReference type="Gene3D" id="3.40.50.620">
    <property type="entry name" value="HUPs"/>
    <property type="match status" value="1"/>
</dbReference>
<gene>
    <name evidence="1" type="ORF">LEP1GSC150_2611</name>
</gene>
<dbReference type="AlphaFoldDB" id="M3IRP7"/>
<dbReference type="Pfam" id="PF03054">
    <property type="entry name" value="tRNA_Me_trans"/>
    <property type="match status" value="1"/>
</dbReference>